<keyword evidence="1 2" id="KW-0238">DNA-binding</keyword>
<dbReference type="PROSITE" id="PS50977">
    <property type="entry name" value="HTH_TETR_2"/>
    <property type="match status" value="1"/>
</dbReference>
<proteinExistence type="predicted"/>
<feature type="DNA-binding region" description="H-T-H motif" evidence="2">
    <location>
        <begin position="44"/>
        <end position="63"/>
    </location>
</feature>
<keyword evidence="5" id="KW-1185">Reference proteome</keyword>
<dbReference type="SUPFAM" id="SSF46689">
    <property type="entry name" value="Homeodomain-like"/>
    <property type="match status" value="1"/>
</dbReference>
<dbReference type="Pfam" id="PF00440">
    <property type="entry name" value="TetR_N"/>
    <property type="match status" value="1"/>
</dbReference>
<reference evidence="4 5" key="1">
    <citation type="submission" date="2023-10" db="EMBL/GenBank/DDBJ databases">
        <title>Development of a sustainable strategy for remediation of hydrocarbon-contaminated territories based on the waste exchange concept.</title>
        <authorList>
            <person name="Krivoruchko A."/>
        </authorList>
    </citation>
    <scope>NUCLEOTIDE SEQUENCE [LARGE SCALE GENOMIC DNA]</scope>
    <source>
        <strain evidence="4 5">IEGM 1327</strain>
    </source>
</reference>
<evidence type="ECO:0000259" key="3">
    <source>
        <dbReference type="PROSITE" id="PS50977"/>
    </source>
</evidence>
<dbReference type="InterPro" id="IPR050109">
    <property type="entry name" value="HTH-type_TetR-like_transc_reg"/>
</dbReference>
<name>A0ABU4D4X7_9NOCA</name>
<evidence type="ECO:0000256" key="1">
    <source>
        <dbReference type="ARBA" id="ARBA00023125"/>
    </source>
</evidence>
<dbReference type="Gene3D" id="1.10.10.60">
    <property type="entry name" value="Homeodomain-like"/>
    <property type="match status" value="1"/>
</dbReference>
<dbReference type="Gene3D" id="1.10.357.10">
    <property type="entry name" value="Tetracycline Repressor, domain 2"/>
    <property type="match status" value="1"/>
</dbReference>
<dbReference type="InterPro" id="IPR001647">
    <property type="entry name" value="HTH_TetR"/>
</dbReference>
<dbReference type="Proteomes" id="UP001186104">
    <property type="component" value="Unassembled WGS sequence"/>
</dbReference>
<protein>
    <submittedName>
        <fullName evidence="4">TetR/AcrR family transcriptional regulator</fullName>
    </submittedName>
</protein>
<accession>A0ABU4D4X7</accession>
<dbReference type="PANTHER" id="PTHR30055">
    <property type="entry name" value="HTH-TYPE TRANSCRIPTIONAL REGULATOR RUTR"/>
    <property type="match status" value="1"/>
</dbReference>
<dbReference type="RefSeq" id="WP_057477075.1">
    <property type="nucleotide sequence ID" value="NZ_JAWLKF010000013.1"/>
</dbReference>
<gene>
    <name evidence="4" type="ORF">R3P93_19620</name>
</gene>
<dbReference type="InterPro" id="IPR036271">
    <property type="entry name" value="Tet_transcr_reg_TetR-rel_C_sf"/>
</dbReference>
<dbReference type="InterPro" id="IPR009057">
    <property type="entry name" value="Homeodomain-like_sf"/>
</dbReference>
<dbReference type="PANTHER" id="PTHR30055:SF226">
    <property type="entry name" value="HTH-TYPE TRANSCRIPTIONAL REGULATOR PKSA"/>
    <property type="match status" value="1"/>
</dbReference>
<evidence type="ECO:0000313" key="5">
    <source>
        <dbReference type="Proteomes" id="UP001186104"/>
    </source>
</evidence>
<dbReference type="EMBL" id="JAWLKF010000013">
    <property type="protein sequence ID" value="MDV6304777.1"/>
    <property type="molecule type" value="Genomic_DNA"/>
</dbReference>
<sequence length="213" mass="23079">MTVADDQGRIYAGQSSAARKADRRARFLHAGIEVIGVRGYAATSVADICAAAGLARSQFYGEFANREALLVDVYDLIQDDALSAVVAALDEQVDRDRRSLVVAAMTALVGSIGGDPRRARISYLEMLGVSDAVEQHRTRRRAQWVQFFENTLRSEVGSDFVPPGGYRLAATAFLGALTEIVSDWSRTAPPRPPIEHIVDTMVAVLGAFVPDLN</sequence>
<feature type="domain" description="HTH tetR-type" evidence="3">
    <location>
        <begin position="21"/>
        <end position="81"/>
    </location>
</feature>
<dbReference type="SUPFAM" id="SSF48498">
    <property type="entry name" value="Tetracyclin repressor-like, C-terminal domain"/>
    <property type="match status" value="1"/>
</dbReference>
<organism evidence="4 5">
    <name type="scientific">Rhodococcus cerastii</name>
    <dbReference type="NCBI Taxonomy" id="908616"/>
    <lineage>
        <taxon>Bacteria</taxon>
        <taxon>Bacillati</taxon>
        <taxon>Actinomycetota</taxon>
        <taxon>Actinomycetes</taxon>
        <taxon>Mycobacteriales</taxon>
        <taxon>Nocardiaceae</taxon>
        <taxon>Rhodococcus</taxon>
    </lineage>
</organism>
<evidence type="ECO:0000313" key="4">
    <source>
        <dbReference type="EMBL" id="MDV6304777.1"/>
    </source>
</evidence>
<comment type="caution">
    <text evidence="4">The sequence shown here is derived from an EMBL/GenBank/DDBJ whole genome shotgun (WGS) entry which is preliminary data.</text>
</comment>
<evidence type="ECO:0000256" key="2">
    <source>
        <dbReference type="PROSITE-ProRule" id="PRU00335"/>
    </source>
</evidence>